<dbReference type="SUPFAM" id="SSF55821">
    <property type="entry name" value="YrdC/RibB"/>
    <property type="match status" value="1"/>
</dbReference>
<dbReference type="InterPro" id="IPR017945">
    <property type="entry name" value="DHBP_synth_RibB-like_a/b_dom"/>
</dbReference>
<proteinExistence type="inferred from homology"/>
<keyword evidence="4" id="KW-0963">Cytoplasm</keyword>
<evidence type="ECO:0000256" key="10">
    <source>
        <dbReference type="ARBA" id="ARBA00029774"/>
    </source>
</evidence>
<keyword evidence="7" id="KW-0548">Nucleotidyltransferase</keyword>
<keyword evidence="8" id="KW-0547">Nucleotide-binding</keyword>
<sequence>MQNNKYQDIIICTTDTVCGIGGPVNNNTLELLYELKNRPKNKKIMILVGSLEQARQFKQWNEQATKLAEEKWPGAVSIIVNDQGFRMPNCPTLQQYLITNGPIYMTSANLSGQETLSIDQVANVFPMVKNIFAFCSPSGKPSDIYNLDTNDVIIREK</sequence>
<evidence type="ECO:0000256" key="8">
    <source>
        <dbReference type="ARBA" id="ARBA00022741"/>
    </source>
</evidence>
<keyword evidence="6" id="KW-0819">tRNA processing</keyword>
<evidence type="ECO:0000313" key="14">
    <source>
        <dbReference type="Proteomes" id="UP000190389"/>
    </source>
</evidence>
<dbReference type="STRING" id="171291.SAMN02745154_00429"/>
<evidence type="ECO:0000256" key="3">
    <source>
        <dbReference type="ARBA" id="ARBA00012584"/>
    </source>
</evidence>
<comment type="similarity">
    <text evidence="2">Belongs to the SUA5 family.</text>
</comment>
<dbReference type="PROSITE" id="PS51163">
    <property type="entry name" value="YRDC"/>
    <property type="match status" value="1"/>
</dbReference>
<dbReference type="PANTHER" id="PTHR17490:SF16">
    <property type="entry name" value="THREONYLCARBAMOYL-AMP SYNTHASE"/>
    <property type="match status" value="1"/>
</dbReference>
<name>A0A1T4LEW2_9BACT</name>
<protein>
    <recommendedName>
        <fullName evidence="10">L-threonylcarbamoyladenylate synthase</fullName>
        <ecNumber evidence="3">2.7.7.87</ecNumber>
    </recommendedName>
    <alternativeName>
        <fullName evidence="10">L-threonylcarbamoyladenylate synthase</fullName>
    </alternativeName>
</protein>
<dbReference type="GO" id="GO:0006450">
    <property type="term" value="P:regulation of translational fidelity"/>
    <property type="evidence" value="ECO:0007669"/>
    <property type="project" value="TreeGrafter"/>
</dbReference>
<dbReference type="GO" id="GO:0005524">
    <property type="term" value="F:ATP binding"/>
    <property type="evidence" value="ECO:0007669"/>
    <property type="project" value="UniProtKB-KW"/>
</dbReference>
<evidence type="ECO:0000256" key="5">
    <source>
        <dbReference type="ARBA" id="ARBA00022679"/>
    </source>
</evidence>
<reference evidence="14" key="1">
    <citation type="submission" date="2017-02" db="EMBL/GenBank/DDBJ databases">
        <authorList>
            <person name="Varghese N."/>
            <person name="Submissions S."/>
        </authorList>
    </citation>
    <scope>NUCLEOTIDE SEQUENCE [LARGE SCALE GENOMIC DNA]</scope>
    <source>
        <strain evidence="14">ATCC 27862</strain>
    </source>
</reference>
<evidence type="ECO:0000256" key="2">
    <source>
        <dbReference type="ARBA" id="ARBA00007663"/>
    </source>
</evidence>
<accession>A0A1T4LEW2</accession>
<dbReference type="PANTHER" id="PTHR17490">
    <property type="entry name" value="SUA5"/>
    <property type="match status" value="1"/>
</dbReference>
<dbReference type="RefSeq" id="WP_078747151.1">
    <property type="nucleotide sequence ID" value="NZ_CP137850.1"/>
</dbReference>
<keyword evidence="5" id="KW-0808">Transferase</keyword>
<dbReference type="AlphaFoldDB" id="A0A1T4LEW2"/>
<evidence type="ECO:0000256" key="7">
    <source>
        <dbReference type="ARBA" id="ARBA00022695"/>
    </source>
</evidence>
<gene>
    <name evidence="13" type="ORF">SAMN02745154_00429</name>
</gene>
<evidence type="ECO:0000259" key="12">
    <source>
        <dbReference type="PROSITE" id="PS51163"/>
    </source>
</evidence>
<dbReference type="InterPro" id="IPR006070">
    <property type="entry name" value="Sua5-like_dom"/>
</dbReference>
<dbReference type="GO" id="GO:0005737">
    <property type="term" value="C:cytoplasm"/>
    <property type="evidence" value="ECO:0007669"/>
    <property type="project" value="UniProtKB-SubCell"/>
</dbReference>
<comment type="subcellular location">
    <subcellularLocation>
        <location evidence="1">Cytoplasm</location>
    </subcellularLocation>
</comment>
<evidence type="ECO:0000256" key="4">
    <source>
        <dbReference type="ARBA" id="ARBA00022490"/>
    </source>
</evidence>
<dbReference type="GO" id="GO:0061710">
    <property type="term" value="F:L-threonylcarbamoyladenylate synthase"/>
    <property type="evidence" value="ECO:0007669"/>
    <property type="project" value="UniProtKB-EC"/>
</dbReference>
<dbReference type="OrthoDB" id="397661at2"/>
<dbReference type="Pfam" id="PF01300">
    <property type="entry name" value="Sua5_yciO_yrdC"/>
    <property type="match status" value="1"/>
</dbReference>
<dbReference type="GO" id="GO:0003725">
    <property type="term" value="F:double-stranded RNA binding"/>
    <property type="evidence" value="ECO:0007669"/>
    <property type="project" value="InterPro"/>
</dbReference>
<feature type="domain" description="YrdC-like" evidence="12">
    <location>
        <begin position="1"/>
        <end position="157"/>
    </location>
</feature>
<dbReference type="Proteomes" id="UP000190389">
    <property type="component" value="Unassembled WGS sequence"/>
</dbReference>
<keyword evidence="9" id="KW-0067">ATP-binding</keyword>
<evidence type="ECO:0000256" key="1">
    <source>
        <dbReference type="ARBA" id="ARBA00004496"/>
    </source>
</evidence>
<dbReference type="GO" id="GO:0008033">
    <property type="term" value="P:tRNA processing"/>
    <property type="evidence" value="ECO:0007669"/>
    <property type="project" value="UniProtKB-KW"/>
</dbReference>
<evidence type="ECO:0000256" key="11">
    <source>
        <dbReference type="ARBA" id="ARBA00048366"/>
    </source>
</evidence>
<dbReference type="EC" id="2.7.7.87" evidence="3"/>
<evidence type="ECO:0000256" key="9">
    <source>
        <dbReference type="ARBA" id="ARBA00022840"/>
    </source>
</evidence>
<keyword evidence="14" id="KW-1185">Reference proteome</keyword>
<dbReference type="Gene3D" id="3.90.870.10">
    <property type="entry name" value="DHBP synthase"/>
    <property type="match status" value="1"/>
</dbReference>
<organism evidence="13 14">
    <name type="scientific">Mycoplasmopsis verecunda</name>
    <dbReference type="NCBI Taxonomy" id="171291"/>
    <lineage>
        <taxon>Bacteria</taxon>
        <taxon>Bacillati</taxon>
        <taxon>Mycoplasmatota</taxon>
        <taxon>Mycoplasmoidales</taxon>
        <taxon>Metamycoplasmataceae</taxon>
        <taxon>Mycoplasmopsis</taxon>
    </lineage>
</organism>
<dbReference type="GO" id="GO:0000049">
    <property type="term" value="F:tRNA binding"/>
    <property type="evidence" value="ECO:0007669"/>
    <property type="project" value="TreeGrafter"/>
</dbReference>
<comment type="catalytic activity">
    <reaction evidence="11">
        <text>L-threonine + hydrogencarbonate + ATP = L-threonylcarbamoyladenylate + diphosphate + H2O</text>
        <dbReference type="Rhea" id="RHEA:36407"/>
        <dbReference type="ChEBI" id="CHEBI:15377"/>
        <dbReference type="ChEBI" id="CHEBI:17544"/>
        <dbReference type="ChEBI" id="CHEBI:30616"/>
        <dbReference type="ChEBI" id="CHEBI:33019"/>
        <dbReference type="ChEBI" id="CHEBI:57926"/>
        <dbReference type="ChEBI" id="CHEBI:73682"/>
        <dbReference type="EC" id="2.7.7.87"/>
    </reaction>
</comment>
<evidence type="ECO:0000313" key="13">
    <source>
        <dbReference type="EMBL" id="SJZ53332.1"/>
    </source>
</evidence>
<dbReference type="InterPro" id="IPR050156">
    <property type="entry name" value="TC-AMP_synthase_SUA5"/>
</dbReference>
<evidence type="ECO:0000256" key="6">
    <source>
        <dbReference type="ARBA" id="ARBA00022694"/>
    </source>
</evidence>
<dbReference type="EMBL" id="FUXF01000013">
    <property type="protein sequence ID" value="SJZ53332.1"/>
    <property type="molecule type" value="Genomic_DNA"/>
</dbReference>